<proteinExistence type="predicted"/>
<dbReference type="OrthoDB" id="10675605at2759"/>
<gene>
    <name evidence="3" type="ORF">L596_022803</name>
</gene>
<reference evidence="3 4" key="2">
    <citation type="journal article" date="2019" name="G3 (Bethesda)">
        <title>Hybrid Assembly of the Genome of the Entomopathogenic Nematode Steinernema carpocapsae Identifies the X-Chromosome.</title>
        <authorList>
            <person name="Serra L."/>
            <person name="Macchietto M."/>
            <person name="Macias-Munoz A."/>
            <person name="McGill C.J."/>
            <person name="Rodriguez I.M."/>
            <person name="Rodriguez B."/>
            <person name="Murad R."/>
            <person name="Mortazavi A."/>
        </authorList>
    </citation>
    <scope>NUCLEOTIDE SEQUENCE [LARGE SCALE GENOMIC DNA]</scope>
    <source>
        <strain evidence="3 4">ALL</strain>
    </source>
</reference>
<evidence type="ECO:0000259" key="2">
    <source>
        <dbReference type="PROSITE" id="PS51156"/>
    </source>
</evidence>
<protein>
    <recommendedName>
        <fullName evidence="2">ELM2 domain-containing protein</fullName>
    </recommendedName>
</protein>
<dbReference type="AlphaFoldDB" id="A0A4U5MMQ0"/>
<comment type="caution">
    <text evidence="3">The sequence shown here is derived from an EMBL/GenBank/DDBJ whole genome shotgun (WGS) entry which is preliminary data.</text>
</comment>
<dbReference type="Proteomes" id="UP000298663">
    <property type="component" value="Unassembled WGS sequence"/>
</dbReference>
<dbReference type="EMBL" id="AZBU02000007">
    <property type="protein sequence ID" value="TKR70829.1"/>
    <property type="molecule type" value="Genomic_DNA"/>
</dbReference>
<sequence>MIFRGFWGLDRLVQFEGRLELLTIYQLPFQADLKLAEAARKESRVGSDFQAVLPAFDPQKPSTPHRHITEILWIPEKTEAKIDEVYAHLPADRNKAPFFDDHVLRSLLKTGYDVQETVKLCSQEGLSEVFEPTKTTTKKLFTAEEKKMFVKGVKMPGIGGKLWKLRNAFFPERTVGDFVEMHHNYGEVTKTMIETSDPMDTFVHQLTKMTPPN</sequence>
<keyword evidence="4" id="KW-1185">Reference proteome</keyword>
<name>A0A4U5MMQ0_STECR</name>
<keyword evidence="1" id="KW-0539">Nucleus</keyword>
<accession>A0A4U5MMQ0</accession>
<organism evidence="3 4">
    <name type="scientific">Steinernema carpocapsae</name>
    <name type="common">Entomopathogenic nematode</name>
    <dbReference type="NCBI Taxonomy" id="34508"/>
    <lineage>
        <taxon>Eukaryota</taxon>
        <taxon>Metazoa</taxon>
        <taxon>Ecdysozoa</taxon>
        <taxon>Nematoda</taxon>
        <taxon>Chromadorea</taxon>
        <taxon>Rhabditida</taxon>
        <taxon>Tylenchina</taxon>
        <taxon>Panagrolaimomorpha</taxon>
        <taxon>Strongyloidoidea</taxon>
        <taxon>Steinernematidae</taxon>
        <taxon>Steinernema</taxon>
    </lineage>
</organism>
<dbReference type="PROSITE" id="PS51156">
    <property type="entry name" value="ELM2"/>
    <property type="match status" value="1"/>
</dbReference>
<feature type="domain" description="ELM2" evidence="2">
    <location>
        <begin position="41"/>
        <end position="125"/>
    </location>
</feature>
<evidence type="ECO:0000256" key="1">
    <source>
        <dbReference type="ARBA" id="ARBA00023242"/>
    </source>
</evidence>
<reference evidence="3 4" key="1">
    <citation type="journal article" date="2015" name="Genome Biol.">
        <title>Comparative genomics of Steinernema reveals deeply conserved gene regulatory networks.</title>
        <authorList>
            <person name="Dillman A.R."/>
            <person name="Macchietto M."/>
            <person name="Porter C.F."/>
            <person name="Rogers A."/>
            <person name="Williams B."/>
            <person name="Antoshechkin I."/>
            <person name="Lee M.M."/>
            <person name="Goodwin Z."/>
            <person name="Lu X."/>
            <person name="Lewis E.E."/>
            <person name="Goodrich-Blair H."/>
            <person name="Stock S.P."/>
            <person name="Adams B.J."/>
            <person name="Sternberg P.W."/>
            <person name="Mortazavi A."/>
        </authorList>
    </citation>
    <scope>NUCLEOTIDE SEQUENCE [LARGE SCALE GENOMIC DNA]</scope>
    <source>
        <strain evidence="3 4">ALL</strain>
    </source>
</reference>
<dbReference type="Pfam" id="PF01448">
    <property type="entry name" value="ELM2"/>
    <property type="match status" value="1"/>
</dbReference>
<evidence type="ECO:0000313" key="4">
    <source>
        <dbReference type="Proteomes" id="UP000298663"/>
    </source>
</evidence>
<dbReference type="InterPro" id="IPR000949">
    <property type="entry name" value="ELM2_dom"/>
</dbReference>
<evidence type="ECO:0000313" key="3">
    <source>
        <dbReference type="EMBL" id="TKR70829.1"/>
    </source>
</evidence>